<keyword evidence="1" id="KW-1133">Transmembrane helix</keyword>
<name>A0A4V2Q0C6_9FIRM</name>
<evidence type="ECO:0000313" key="2">
    <source>
        <dbReference type="EMBL" id="TCK93181.1"/>
    </source>
</evidence>
<gene>
    <name evidence="2" type="ORF">EDC19_1370</name>
</gene>
<feature type="transmembrane region" description="Helical" evidence="1">
    <location>
        <begin position="57"/>
        <end position="78"/>
    </location>
</feature>
<keyword evidence="3" id="KW-1185">Reference proteome</keyword>
<reference evidence="2 3" key="1">
    <citation type="submission" date="2019-03" db="EMBL/GenBank/DDBJ databases">
        <title>Genomic Encyclopedia of Type Strains, Phase IV (KMG-IV): sequencing the most valuable type-strain genomes for metagenomic binning, comparative biology and taxonomic classification.</title>
        <authorList>
            <person name="Goeker M."/>
        </authorList>
    </citation>
    <scope>NUCLEOTIDE SEQUENCE [LARGE SCALE GENOMIC DNA]</scope>
    <source>
        <strain evidence="2 3">DSM 24176</strain>
    </source>
</reference>
<accession>A0A4V2Q0C6</accession>
<organism evidence="2 3">
    <name type="scientific">Natranaerovirga hydrolytica</name>
    <dbReference type="NCBI Taxonomy" id="680378"/>
    <lineage>
        <taxon>Bacteria</taxon>
        <taxon>Bacillati</taxon>
        <taxon>Bacillota</taxon>
        <taxon>Clostridia</taxon>
        <taxon>Lachnospirales</taxon>
        <taxon>Natranaerovirgaceae</taxon>
        <taxon>Natranaerovirga</taxon>
    </lineage>
</organism>
<dbReference type="OrthoDB" id="9793294at2"/>
<comment type="caution">
    <text evidence="2">The sequence shown here is derived from an EMBL/GenBank/DDBJ whole genome shotgun (WGS) entry which is preliminary data.</text>
</comment>
<feature type="transmembrane region" description="Helical" evidence="1">
    <location>
        <begin position="188"/>
        <end position="210"/>
    </location>
</feature>
<feature type="transmembrane region" description="Helical" evidence="1">
    <location>
        <begin position="125"/>
        <end position="148"/>
    </location>
</feature>
<keyword evidence="1" id="KW-0472">Membrane</keyword>
<dbReference type="AlphaFoldDB" id="A0A4V2Q0C6"/>
<keyword evidence="1" id="KW-0812">Transmembrane</keyword>
<evidence type="ECO:0000256" key="1">
    <source>
        <dbReference type="SAM" id="Phobius"/>
    </source>
</evidence>
<evidence type="ECO:0000313" key="3">
    <source>
        <dbReference type="Proteomes" id="UP000294545"/>
    </source>
</evidence>
<feature type="transmembrane region" description="Helical" evidence="1">
    <location>
        <begin position="160"/>
        <end position="181"/>
    </location>
</feature>
<dbReference type="EMBL" id="SMGQ01000012">
    <property type="protein sequence ID" value="TCK93181.1"/>
    <property type="molecule type" value="Genomic_DNA"/>
</dbReference>
<evidence type="ECO:0008006" key="4">
    <source>
        <dbReference type="Google" id="ProtNLM"/>
    </source>
</evidence>
<dbReference type="RefSeq" id="WP_132282098.1">
    <property type="nucleotide sequence ID" value="NZ_SMGQ01000012.1"/>
</dbReference>
<sequence length="245" mass="28273">MKNKKDIKGKLNHYTVPRIEEKDILKTISIGYKAMDNKAYKTSLAQLIQEQIRYISFYLWAMQLIAITVTVIFAFNITRPYSEVQQLVFSLSPLIGFLGVPELIKHNLYGMGELEYTCKNSGVKLLVIRLFIIGSLNLVSLTIISSFIYFQHSIPLTQTLIYGLVPFNMINALNLFVYEFFRVRSSNVILSISFVSIIVLNKIAELPFFFTISQTMWMIMFLGTTMFLGFEVYYLLKALKKEAYV</sequence>
<feature type="transmembrane region" description="Helical" evidence="1">
    <location>
        <begin position="216"/>
        <end position="236"/>
    </location>
</feature>
<dbReference type="Proteomes" id="UP000294545">
    <property type="component" value="Unassembled WGS sequence"/>
</dbReference>
<feature type="transmembrane region" description="Helical" evidence="1">
    <location>
        <begin position="84"/>
        <end position="104"/>
    </location>
</feature>
<protein>
    <recommendedName>
        <fullName evidence="4">ABC-2 family transporter</fullName>
    </recommendedName>
</protein>
<proteinExistence type="predicted"/>